<dbReference type="EMBL" id="CAJJDP010000116">
    <property type="protein sequence ID" value="CAD8198191.1"/>
    <property type="molecule type" value="Genomic_DNA"/>
</dbReference>
<gene>
    <name evidence="1" type="ORF">POCTA_138.1.T1160088</name>
</gene>
<protein>
    <submittedName>
        <fullName evidence="1">Uncharacterized protein</fullName>
    </submittedName>
</protein>
<accession>A0A8S1XBJ5</accession>
<proteinExistence type="predicted"/>
<comment type="caution">
    <text evidence="1">The sequence shown here is derived from an EMBL/GenBank/DDBJ whole genome shotgun (WGS) entry which is preliminary data.</text>
</comment>
<dbReference type="OMA" id="NCHFPKK"/>
<name>A0A8S1XBJ5_PAROT</name>
<sequence length="358" mass="42410">MEGTMSFLYKILISNSEVQLSQNYTQMSNKYSTIIVFERYISDSRTIFLYAYNSNSLIIIKQQHYQLDEDIKNVKQYFKNVQKFLEDILIQNQNEACIHYINYASLKKFDKIEEEAYKLLDFPPQSQIILMMEYQSMPQIPNTLQIQIPKNNGKLLALLKIQQYLISEKKAYEEFTIKQINKINEIHKMFLSKLEQCEMQVVKFNFLNLIRAIIPKEPPNQIEYLAQILMNLPPYTQLDTGKMIIKLKLYKQNLSQNAIIQQKLNINEYLQFAQTELSIFQDIQNCHFPKKGNHSQKCKVCQKNSKVVKKSSFVCEACSSYYNINVALCTIKCFKQFHLNPEKYLRRKKRTIKVKEED</sequence>
<keyword evidence="2" id="KW-1185">Reference proteome</keyword>
<evidence type="ECO:0000313" key="2">
    <source>
        <dbReference type="Proteomes" id="UP000683925"/>
    </source>
</evidence>
<evidence type="ECO:0000313" key="1">
    <source>
        <dbReference type="EMBL" id="CAD8198191.1"/>
    </source>
</evidence>
<dbReference type="AlphaFoldDB" id="A0A8S1XBJ5"/>
<dbReference type="Proteomes" id="UP000683925">
    <property type="component" value="Unassembled WGS sequence"/>
</dbReference>
<organism evidence="1 2">
    <name type="scientific">Paramecium octaurelia</name>
    <dbReference type="NCBI Taxonomy" id="43137"/>
    <lineage>
        <taxon>Eukaryota</taxon>
        <taxon>Sar</taxon>
        <taxon>Alveolata</taxon>
        <taxon>Ciliophora</taxon>
        <taxon>Intramacronucleata</taxon>
        <taxon>Oligohymenophorea</taxon>
        <taxon>Peniculida</taxon>
        <taxon>Parameciidae</taxon>
        <taxon>Paramecium</taxon>
    </lineage>
</organism>
<reference evidence="1" key="1">
    <citation type="submission" date="2021-01" db="EMBL/GenBank/DDBJ databases">
        <authorList>
            <consortium name="Genoscope - CEA"/>
            <person name="William W."/>
        </authorList>
    </citation>
    <scope>NUCLEOTIDE SEQUENCE</scope>
</reference>
<dbReference type="OrthoDB" id="10362876at2759"/>